<evidence type="ECO:0000256" key="3">
    <source>
        <dbReference type="ARBA" id="ARBA00023163"/>
    </source>
</evidence>
<dbReference type="Gene3D" id="2.60.120.10">
    <property type="entry name" value="Jelly Rolls"/>
    <property type="match status" value="1"/>
</dbReference>
<dbReference type="InterPro" id="IPR018062">
    <property type="entry name" value="HTH_AraC-typ_CS"/>
</dbReference>
<evidence type="ECO:0000313" key="5">
    <source>
        <dbReference type="EMBL" id="TNJ68299.1"/>
    </source>
</evidence>
<dbReference type="SMART" id="SM00342">
    <property type="entry name" value="HTH_ARAC"/>
    <property type="match status" value="1"/>
</dbReference>
<comment type="caution">
    <text evidence="5">The sequence shown here is derived from an EMBL/GenBank/DDBJ whole genome shotgun (WGS) entry which is preliminary data.</text>
</comment>
<gene>
    <name evidence="5" type="ORF">FE784_01165</name>
</gene>
<protein>
    <submittedName>
        <fullName evidence="5">Helix-turn-helix domain-containing protein</fullName>
    </submittedName>
</protein>
<dbReference type="SUPFAM" id="SSF46689">
    <property type="entry name" value="Homeodomain-like"/>
    <property type="match status" value="2"/>
</dbReference>
<dbReference type="PANTHER" id="PTHR43280:SF2">
    <property type="entry name" value="HTH-TYPE TRANSCRIPTIONAL REGULATOR EXSA"/>
    <property type="match status" value="1"/>
</dbReference>
<sequence length="325" mass="36921">MSFFNRFVAPHTGRGLKLTRGNNMAKTIYPEYQEHIGGLKMSADGKQRFFINIGTVTQSALHHHDYAELSFFIEGTGSESINGVAHRIRPGTASFLLPHHMHKLESDPGRTMSKYRCMFDLPLLFSEYEDPEFSRLVYGIGTTSSSFADFDGDAAERMMATMRQLHEEYAMPDTPGSRHMIRLKISEALLLFVRNATGNDRSPIKDGPEESVKMSPLLQYVHLHYTEKLALEDLSRQFRYSVPHISRSFKEQTGKRFHDYVRQLRIESAITMLLHTNMSVTDIATAVGFDSFRTFARAFRDMKGQTASEYRAMMRDGGSGALHGE</sequence>
<evidence type="ECO:0000256" key="2">
    <source>
        <dbReference type="ARBA" id="ARBA00023125"/>
    </source>
</evidence>
<dbReference type="AlphaFoldDB" id="A0A5C4TIP3"/>
<dbReference type="Proteomes" id="UP000307943">
    <property type="component" value="Unassembled WGS sequence"/>
</dbReference>
<evidence type="ECO:0000313" key="6">
    <source>
        <dbReference type="Proteomes" id="UP000307943"/>
    </source>
</evidence>
<dbReference type="PROSITE" id="PS00041">
    <property type="entry name" value="HTH_ARAC_FAMILY_1"/>
    <property type="match status" value="1"/>
</dbReference>
<feature type="domain" description="HTH araC/xylS-type" evidence="4">
    <location>
        <begin position="215"/>
        <end position="313"/>
    </location>
</feature>
<dbReference type="EMBL" id="VDCQ01000001">
    <property type="protein sequence ID" value="TNJ68299.1"/>
    <property type="molecule type" value="Genomic_DNA"/>
</dbReference>
<dbReference type="InterPro" id="IPR018060">
    <property type="entry name" value="HTH_AraC"/>
</dbReference>
<keyword evidence="2" id="KW-0238">DNA-binding</keyword>
<reference evidence="5 6" key="1">
    <citation type="submission" date="2019-05" db="EMBL/GenBank/DDBJ databases">
        <title>We sequenced the genome of Paenibacillus hemerocallicola KCTC 33185 for further insight into its adaptation and study the phylogeny of Paenibacillus.</title>
        <authorList>
            <person name="Narsing Rao M.P."/>
        </authorList>
    </citation>
    <scope>NUCLEOTIDE SEQUENCE [LARGE SCALE GENOMIC DNA]</scope>
    <source>
        <strain evidence="5 6">KCTC 33185</strain>
    </source>
</reference>
<dbReference type="SUPFAM" id="SSF51215">
    <property type="entry name" value="Regulatory protein AraC"/>
    <property type="match status" value="1"/>
</dbReference>
<dbReference type="Pfam" id="PF12833">
    <property type="entry name" value="HTH_18"/>
    <property type="match status" value="1"/>
</dbReference>
<evidence type="ECO:0000256" key="1">
    <source>
        <dbReference type="ARBA" id="ARBA00023015"/>
    </source>
</evidence>
<dbReference type="InterPro" id="IPR003313">
    <property type="entry name" value="AraC-bd"/>
</dbReference>
<name>A0A5C4TIP3_9BACL</name>
<accession>A0A5C4TIP3</accession>
<dbReference type="GO" id="GO:0043565">
    <property type="term" value="F:sequence-specific DNA binding"/>
    <property type="evidence" value="ECO:0007669"/>
    <property type="project" value="InterPro"/>
</dbReference>
<dbReference type="PANTHER" id="PTHR43280">
    <property type="entry name" value="ARAC-FAMILY TRANSCRIPTIONAL REGULATOR"/>
    <property type="match status" value="1"/>
</dbReference>
<dbReference type="OrthoDB" id="9776971at2"/>
<keyword evidence="3" id="KW-0804">Transcription</keyword>
<evidence type="ECO:0000259" key="4">
    <source>
        <dbReference type="PROSITE" id="PS01124"/>
    </source>
</evidence>
<dbReference type="InterPro" id="IPR037923">
    <property type="entry name" value="HTH-like"/>
</dbReference>
<dbReference type="InterPro" id="IPR009057">
    <property type="entry name" value="Homeodomain-like_sf"/>
</dbReference>
<dbReference type="PROSITE" id="PS01124">
    <property type="entry name" value="HTH_ARAC_FAMILY_2"/>
    <property type="match status" value="1"/>
</dbReference>
<dbReference type="Gene3D" id="1.10.10.60">
    <property type="entry name" value="Homeodomain-like"/>
    <property type="match status" value="2"/>
</dbReference>
<proteinExistence type="predicted"/>
<organism evidence="5 6">
    <name type="scientific">Paenibacillus hemerocallicola</name>
    <dbReference type="NCBI Taxonomy" id="1172614"/>
    <lineage>
        <taxon>Bacteria</taxon>
        <taxon>Bacillati</taxon>
        <taxon>Bacillota</taxon>
        <taxon>Bacilli</taxon>
        <taxon>Bacillales</taxon>
        <taxon>Paenibacillaceae</taxon>
        <taxon>Paenibacillus</taxon>
    </lineage>
</organism>
<dbReference type="Pfam" id="PF02311">
    <property type="entry name" value="AraC_binding"/>
    <property type="match status" value="1"/>
</dbReference>
<keyword evidence="6" id="KW-1185">Reference proteome</keyword>
<keyword evidence="1" id="KW-0805">Transcription regulation</keyword>
<dbReference type="InterPro" id="IPR014710">
    <property type="entry name" value="RmlC-like_jellyroll"/>
</dbReference>
<dbReference type="GO" id="GO:0003700">
    <property type="term" value="F:DNA-binding transcription factor activity"/>
    <property type="evidence" value="ECO:0007669"/>
    <property type="project" value="InterPro"/>
</dbReference>